<dbReference type="GO" id="GO:0005615">
    <property type="term" value="C:extracellular space"/>
    <property type="evidence" value="ECO:0007669"/>
    <property type="project" value="TreeGrafter"/>
</dbReference>
<protein>
    <submittedName>
        <fullName evidence="2">Yellow protein of the takeout family</fullName>
    </submittedName>
</protein>
<keyword evidence="3" id="KW-0002">3D-structure</keyword>
<accession>A0A6N3ISN1</accession>
<name>A0A6N3ISN1_SCHGR</name>
<sequence>MQTTAAVLLALVAALAARCADGGVQTCNASSPDFQLCVRASLQQLIPELASGVPSIGAEGVDPLRGLPPIVHNSNGFKVQLDDVSISGLSATLINDVNVDLTSNTIRIQATVPGYITATGIQTTDAEIMGIPLKGSGPFTISLANPSLAVTLTGAPSAGPNGQTYLRLTSASAAIEPGTPTADIKGFFPQFPPLEAAASAFASVVAPDVVQSLKPTLDKWLGGVALQRAQAVFSSVSYDALFPGRTPAAVGLYRAVPGLHTLPLPLSAFAYHK</sequence>
<keyword evidence="1" id="KW-0732">Signal</keyword>
<dbReference type="Gene3D" id="3.15.10.30">
    <property type="entry name" value="Haemolymph juvenile hormone binding protein"/>
    <property type="match status" value="1"/>
</dbReference>
<dbReference type="PANTHER" id="PTHR11008">
    <property type="entry name" value="PROTEIN TAKEOUT-LIKE PROTEIN"/>
    <property type="match status" value="1"/>
</dbReference>
<dbReference type="AlphaFoldDB" id="A0A6N3ISN1"/>
<dbReference type="EMBL" id="LC495730">
    <property type="protein sequence ID" value="BBM96508.1"/>
    <property type="molecule type" value="mRNA"/>
</dbReference>
<evidence type="ECO:0000256" key="1">
    <source>
        <dbReference type="SAM" id="SignalP"/>
    </source>
</evidence>
<dbReference type="SMR" id="A0A6N3ISN1"/>
<proteinExistence type="evidence at protein level"/>
<organism evidence="2">
    <name type="scientific">Schistocerca gregaria</name>
    <name type="common">Desert locust</name>
    <name type="synonym">Gryllus gregarius</name>
    <dbReference type="NCBI Taxonomy" id="7010"/>
    <lineage>
        <taxon>Eukaryota</taxon>
        <taxon>Metazoa</taxon>
        <taxon>Ecdysozoa</taxon>
        <taxon>Arthropoda</taxon>
        <taxon>Hexapoda</taxon>
        <taxon>Insecta</taxon>
        <taxon>Pterygota</taxon>
        <taxon>Neoptera</taxon>
        <taxon>Polyneoptera</taxon>
        <taxon>Orthoptera</taxon>
        <taxon>Caelifera</taxon>
        <taxon>Acrididea</taxon>
        <taxon>Acridomorpha</taxon>
        <taxon>Acridoidea</taxon>
        <taxon>Acrididae</taxon>
        <taxon>Cyrtacanthacridinae</taxon>
        <taxon>Schistocerca</taxon>
    </lineage>
</organism>
<dbReference type="PANTHER" id="PTHR11008:SF18">
    <property type="entry name" value="BCDNA.GH05536-RELATED"/>
    <property type="match status" value="1"/>
</dbReference>
<dbReference type="InterPro" id="IPR038606">
    <property type="entry name" value="To_sf"/>
</dbReference>
<dbReference type="PDB" id="9INK">
    <property type="method" value="X-ray"/>
    <property type="resolution" value="2.70 A"/>
    <property type="chains" value="A/B=23-273"/>
</dbReference>
<dbReference type="SMART" id="SM00700">
    <property type="entry name" value="JHBP"/>
    <property type="match status" value="1"/>
</dbReference>
<reference evidence="3" key="2">
    <citation type="journal article" date="2024" name="Structure">
        <title>Structural basis of selective beta-carotene binding by a soluble protein.</title>
        <authorList>
            <person name="Egorkin N.A."/>
            <person name="Dominnik E.E."/>
            <person name="Raevskii R.I."/>
            <person name="Kuklina D.D."/>
            <person name="Varfolomeeva L.A."/>
            <person name="Popov V.O."/>
            <person name="Boyko K.M."/>
            <person name="Sluchanko N.N."/>
        </authorList>
    </citation>
    <scope>X-RAY CRYSTALLOGRAPHY (2.70 ANGSTROMS) OF 23-273</scope>
    <scope>DISULFIDE BONDS</scope>
</reference>
<feature type="disulfide bond" evidence="3">
    <location>
        <begin position="27"/>
        <end position="37"/>
    </location>
</feature>
<reference evidence="2" key="1">
    <citation type="journal article" date="2020" name="Biochem. Biophys. Res. Commun.">
        <title>Recombinant yellow protein of the takeout family and albino-related takeout protein specifically bind to lutein in the desert locust.</title>
        <authorList>
            <person name="Sugahara R."/>
            <person name="Tsuchiya W."/>
            <person name="Yamazaki T."/>
            <person name="Tanaka S."/>
            <person name="Shiotsuki T."/>
        </authorList>
    </citation>
    <scope>NUCLEOTIDE SEQUENCE</scope>
    <source>
        <strain evidence="2">Niger</strain>
    </source>
</reference>
<evidence type="ECO:0000313" key="2">
    <source>
        <dbReference type="EMBL" id="BBM96508.1"/>
    </source>
</evidence>
<evidence type="ECO:0007829" key="3">
    <source>
        <dbReference type="PDB" id="9INK"/>
    </source>
</evidence>
<feature type="signal peptide" evidence="1">
    <location>
        <begin position="1"/>
        <end position="22"/>
    </location>
</feature>
<dbReference type="Pfam" id="PF06585">
    <property type="entry name" value="JHBP"/>
    <property type="match status" value="1"/>
</dbReference>
<dbReference type="InterPro" id="IPR010562">
    <property type="entry name" value="Haemolymph_juvenile_hormone-bd"/>
</dbReference>
<feature type="chain" id="PRO_5026935283" evidence="1">
    <location>
        <begin position="23"/>
        <end position="273"/>
    </location>
</feature>
<gene>
    <name evidence="2" type="primary">YPT</name>
</gene>
<dbReference type="OrthoDB" id="7370369at2759"/>